<evidence type="ECO:0000313" key="3">
    <source>
        <dbReference type="EMBL" id="CAF4449739.1"/>
    </source>
</evidence>
<proteinExistence type="predicted"/>
<dbReference type="Proteomes" id="UP000677228">
    <property type="component" value="Unassembled WGS sequence"/>
</dbReference>
<accession>A0A8S2D750</accession>
<dbReference type="EMBL" id="CAJOBA010001718">
    <property type="protein sequence ID" value="CAF3611165.1"/>
    <property type="molecule type" value="Genomic_DNA"/>
</dbReference>
<dbReference type="AlphaFoldDB" id="A0A8S2D750"/>
<dbReference type="Proteomes" id="UP000682733">
    <property type="component" value="Unassembled WGS sequence"/>
</dbReference>
<evidence type="ECO:0000313" key="1">
    <source>
        <dbReference type="EMBL" id="CAF0826683.1"/>
    </source>
</evidence>
<evidence type="ECO:0000313" key="4">
    <source>
        <dbReference type="Proteomes" id="UP000677228"/>
    </source>
</evidence>
<comment type="caution">
    <text evidence="1">The sequence shown here is derived from an EMBL/GenBank/DDBJ whole genome shotgun (WGS) entry which is preliminary data.</text>
</comment>
<sequence length="146" mass="16378">MIEVGTDHLSLTWLKNIKDPTNRLARLAMKLDAYDMVIKHRPGKANSNTDTLSRYPLKSEITGVLQSSGIMIGPLDEHQEAVNLWNSCSISDDIKLAQRQDKDFGPLISFIQDDIRPADEISLRKIEGQAKVHQSQSMENYLGSAK</sequence>
<dbReference type="EMBL" id="CAJOBC010097748">
    <property type="protein sequence ID" value="CAF4449739.1"/>
    <property type="molecule type" value="Genomic_DNA"/>
</dbReference>
<dbReference type="EMBL" id="CAJNOK010001718">
    <property type="protein sequence ID" value="CAF0826683.1"/>
    <property type="molecule type" value="Genomic_DNA"/>
</dbReference>
<evidence type="ECO:0008006" key="5">
    <source>
        <dbReference type="Google" id="ProtNLM"/>
    </source>
</evidence>
<evidence type="ECO:0000313" key="2">
    <source>
        <dbReference type="EMBL" id="CAF3611165.1"/>
    </source>
</evidence>
<organism evidence="1 4">
    <name type="scientific">Didymodactylos carnosus</name>
    <dbReference type="NCBI Taxonomy" id="1234261"/>
    <lineage>
        <taxon>Eukaryota</taxon>
        <taxon>Metazoa</taxon>
        <taxon>Spiralia</taxon>
        <taxon>Gnathifera</taxon>
        <taxon>Rotifera</taxon>
        <taxon>Eurotatoria</taxon>
        <taxon>Bdelloidea</taxon>
        <taxon>Philodinida</taxon>
        <taxon>Philodinidae</taxon>
        <taxon>Didymodactylos</taxon>
    </lineage>
</organism>
<gene>
    <name evidence="1" type="ORF">OVA965_LOCUS5934</name>
    <name evidence="3" type="ORF">SRO942_LOCUS42168</name>
    <name evidence="2" type="ORF">TMI583_LOCUS5930</name>
</gene>
<reference evidence="1" key="1">
    <citation type="submission" date="2021-02" db="EMBL/GenBank/DDBJ databases">
        <authorList>
            <person name="Nowell W R."/>
        </authorList>
    </citation>
    <scope>NUCLEOTIDE SEQUENCE</scope>
</reference>
<dbReference type="OrthoDB" id="10051637at2759"/>
<name>A0A8S2D750_9BILA</name>
<protein>
    <recommendedName>
        <fullName evidence="5">Reverse transcriptase RNase H-like domain-containing protein</fullName>
    </recommendedName>
</protein>
<dbReference type="Proteomes" id="UP000681722">
    <property type="component" value="Unassembled WGS sequence"/>
</dbReference>